<dbReference type="PANTHER" id="PTHR43420">
    <property type="entry name" value="ACETYLTRANSFERASE"/>
    <property type="match status" value="1"/>
</dbReference>
<feature type="domain" description="N-acetyltransferase" evidence="3">
    <location>
        <begin position="1"/>
        <end position="143"/>
    </location>
</feature>
<keyword evidence="5" id="KW-1185">Reference proteome</keyword>
<evidence type="ECO:0000259" key="3">
    <source>
        <dbReference type="PROSITE" id="PS51186"/>
    </source>
</evidence>
<dbReference type="PANTHER" id="PTHR43420:SF52">
    <property type="entry name" value="N-ACETYLTRANSFERASE YODP"/>
    <property type="match status" value="1"/>
</dbReference>
<keyword evidence="2" id="KW-0012">Acyltransferase</keyword>
<dbReference type="Proteomes" id="UP000677616">
    <property type="component" value="Chromosome"/>
</dbReference>
<dbReference type="EMBL" id="CP073084">
    <property type="protein sequence ID" value="QUE54601.1"/>
    <property type="molecule type" value="Genomic_DNA"/>
</dbReference>
<dbReference type="SUPFAM" id="SSF55729">
    <property type="entry name" value="Acyl-CoA N-acyltransferases (Nat)"/>
    <property type="match status" value="1"/>
</dbReference>
<dbReference type="InterPro" id="IPR000182">
    <property type="entry name" value="GNAT_dom"/>
</dbReference>
<evidence type="ECO:0000313" key="5">
    <source>
        <dbReference type="Proteomes" id="UP000677616"/>
    </source>
</evidence>
<evidence type="ECO:0000256" key="2">
    <source>
        <dbReference type="ARBA" id="ARBA00023315"/>
    </source>
</evidence>
<reference evidence="4 5" key="1">
    <citation type="submission" date="2021-04" db="EMBL/GenBank/DDBJ databases">
        <title>Complete genome sequence of a novel Streptococcus species.</title>
        <authorList>
            <person name="Teng J.L.L."/>
        </authorList>
    </citation>
    <scope>NUCLEOTIDE SEQUENCE [LARGE SCALE GENOMIC DNA]</scope>
    <source>
        <strain evidence="4 5">HKU75</strain>
    </source>
</reference>
<evidence type="ECO:0000313" key="4">
    <source>
        <dbReference type="EMBL" id="QUE54601.1"/>
    </source>
</evidence>
<organism evidence="4 5">
    <name type="scientific">Streptococcus oriscaviae</name>
    <dbReference type="NCBI Taxonomy" id="2781599"/>
    <lineage>
        <taxon>Bacteria</taxon>
        <taxon>Bacillati</taxon>
        <taxon>Bacillota</taxon>
        <taxon>Bacilli</taxon>
        <taxon>Lactobacillales</taxon>
        <taxon>Streptococcaceae</taxon>
        <taxon>Streptococcus</taxon>
    </lineage>
</organism>
<dbReference type="InterPro" id="IPR050680">
    <property type="entry name" value="YpeA/RimI_acetyltransf"/>
</dbReference>
<accession>A0ABX7YL82</accession>
<keyword evidence="1" id="KW-0808">Transferase</keyword>
<gene>
    <name evidence="4" type="ORF">INT76_01545</name>
</gene>
<dbReference type="CDD" id="cd04301">
    <property type="entry name" value="NAT_SF"/>
    <property type="match status" value="1"/>
</dbReference>
<proteinExistence type="predicted"/>
<dbReference type="Pfam" id="PF00583">
    <property type="entry name" value="Acetyltransf_1"/>
    <property type="match status" value="1"/>
</dbReference>
<evidence type="ECO:0000256" key="1">
    <source>
        <dbReference type="ARBA" id="ARBA00022679"/>
    </source>
</evidence>
<dbReference type="Gene3D" id="3.40.630.30">
    <property type="match status" value="1"/>
</dbReference>
<dbReference type="InterPro" id="IPR016181">
    <property type="entry name" value="Acyl_CoA_acyltransferase"/>
</dbReference>
<protein>
    <submittedName>
        <fullName evidence="4">GNAT family N-acetyltransferase</fullName>
    </submittedName>
</protein>
<sequence>MLRKVKLSDSFDLMTINEVALGYSKGHTQTSKQLTQLLSQDHHFLFGFEEEKTGRLVGYIHAEIYQVLYADTGLNVLALAVLPDYQRRGIGRSLLQELEKLAIDKELHFIRLNSAEKRTQAHSFYLRAGFQDDKLQKRFIKYI</sequence>
<dbReference type="RefSeq" id="WP_212571441.1">
    <property type="nucleotide sequence ID" value="NZ_CP073084.1"/>
</dbReference>
<name>A0ABX7YL82_9STRE</name>
<dbReference type="PROSITE" id="PS51186">
    <property type="entry name" value="GNAT"/>
    <property type="match status" value="1"/>
</dbReference>